<gene>
    <name evidence="2" type="ORF">SLEP1_g24848</name>
</gene>
<keyword evidence="1" id="KW-1133">Transmembrane helix</keyword>
<reference evidence="2 3" key="1">
    <citation type="journal article" date="2021" name="Commun. Biol.">
        <title>The genome of Shorea leprosula (Dipterocarpaceae) highlights the ecological relevance of drought in aseasonal tropical rainforests.</title>
        <authorList>
            <person name="Ng K.K.S."/>
            <person name="Kobayashi M.J."/>
            <person name="Fawcett J.A."/>
            <person name="Hatakeyama M."/>
            <person name="Paape T."/>
            <person name="Ng C.H."/>
            <person name="Ang C.C."/>
            <person name="Tnah L.H."/>
            <person name="Lee C.T."/>
            <person name="Nishiyama T."/>
            <person name="Sese J."/>
            <person name="O'Brien M.J."/>
            <person name="Copetti D."/>
            <person name="Mohd Noor M.I."/>
            <person name="Ong R.C."/>
            <person name="Putra M."/>
            <person name="Sireger I.Z."/>
            <person name="Indrioko S."/>
            <person name="Kosugi Y."/>
            <person name="Izuno A."/>
            <person name="Isagi Y."/>
            <person name="Lee S.L."/>
            <person name="Shimizu K.K."/>
        </authorList>
    </citation>
    <scope>NUCLEOTIDE SEQUENCE [LARGE SCALE GENOMIC DNA]</scope>
    <source>
        <strain evidence="2">214</strain>
    </source>
</reference>
<keyword evidence="1" id="KW-0472">Membrane</keyword>
<dbReference type="AlphaFoldDB" id="A0AAV5JU88"/>
<proteinExistence type="predicted"/>
<feature type="transmembrane region" description="Helical" evidence="1">
    <location>
        <begin position="15"/>
        <end position="34"/>
    </location>
</feature>
<comment type="caution">
    <text evidence="2">The sequence shown here is derived from an EMBL/GenBank/DDBJ whole genome shotgun (WGS) entry which is preliminary data.</text>
</comment>
<protein>
    <submittedName>
        <fullName evidence="2">Uncharacterized protein</fullName>
    </submittedName>
</protein>
<keyword evidence="3" id="KW-1185">Reference proteome</keyword>
<dbReference type="EMBL" id="BPVZ01000039">
    <property type="protein sequence ID" value="GKV13885.1"/>
    <property type="molecule type" value="Genomic_DNA"/>
</dbReference>
<sequence length="40" mass="4569">MEVTNIVVVFCNDKMFIFIFLTSSSNALMLVVVLKHDLHV</sequence>
<keyword evidence="1" id="KW-0812">Transmembrane</keyword>
<evidence type="ECO:0000313" key="3">
    <source>
        <dbReference type="Proteomes" id="UP001054252"/>
    </source>
</evidence>
<dbReference type="Proteomes" id="UP001054252">
    <property type="component" value="Unassembled WGS sequence"/>
</dbReference>
<evidence type="ECO:0000313" key="2">
    <source>
        <dbReference type="EMBL" id="GKV13885.1"/>
    </source>
</evidence>
<name>A0AAV5JU88_9ROSI</name>
<organism evidence="2 3">
    <name type="scientific">Rubroshorea leprosula</name>
    <dbReference type="NCBI Taxonomy" id="152421"/>
    <lineage>
        <taxon>Eukaryota</taxon>
        <taxon>Viridiplantae</taxon>
        <taxon>Streptophyta</taxon>
        <taxon>Embryophyta</taxon>
        <taxon>Tracheophyta</taxon>
        <taxon>Spermatophyta</taxon>
        <taxon>Magnoliopsida</taxon>
        <taxon>eudicotyledons</taxon>
        <taxon>Gunneridae</taxon>
        <taxon>Pentapetalae</taxon>
        <taxon>rosids</taxon>
        <taxon>malvids</taxon>
        <taxon>Malvales</taxon>
        <taxon>Dipterocarpaceae</taxon>
        <taxon>Rubroshorea</taxon>
    </lineage>
</organism>
<evidence type="ECO:0000256" key="1">
    <source>
        <dbReference type="SAM" id="Phobius"/>
    </source>
</evidence>
<accession>A0AAV5JU88</accession>